<sequence>MAGLDKEQRRGAIGLGAVAVALICGLGALRGAPDWLFLPAVFGAIVALVALVGRGHRRSSGDGESGGGGVWFDGFGGDGGGDGGGGGGGD</sequence>
<keyword evidence="2" id="KW-0812">Transmembrane</keyword>
<feature type="transmembrane region" description="Helical" evidence="2">
    <location>
        <begin position="35"/>
        <end position="53"/>
    </location>
</feature>
<evidence type="ECO:0000313" key="3">
    <source>
        <dbReference type="EMBL" id="MBV7377898.1"/>
    </source>
</evidence>
<keyword evidence="2" id="KW-1133">Transmembrane helix</keyword>
<gene>
    <name evidence="3" type="ORF">KJP28_03095</name>
</gene>
<accession>A0ABS6SZF2</accession>
<dbReference type="RefSeq" id="WP_218390761.1">
    <property type="nucleotide sequence ID" value="NZ_JAHUZE010000001.1"/>
</dbReference>
<proteinExistence type="predicted"/>
<dbReference type="Proteomes" id="UP000756530">
    <property type="component" value="Unassembled WGS sequence"/>
</dbReference>
<reference evidence="3 4" key="1">
    <citation type="submission" date="2021-05" db="EMBL/GenBank/DDBJ databases">
        <title>Culturable bacteria isolated from Daya Bay.</title>
        <authorList>
            <person name="Zheng W."/>
            <person name="Yu S."/>
            <person name="Huang Y."/>
        </authorList>
    </citation>
    <scope>NUCLEOTIDE SEQUENCE [LARGE SCALE GENOMIC DNA]</scope>
    <source>
        <strain evidence="3 4">DP4N28-5</strain>
    </source>
</reference>
<feature type="region of interest" description="Disordered" evidence="1">
    <location>
        <begin position="56"/>
        <end position="90"/>
    </location>
</feature>
<feature type="compositionally biased region" description="Gly residues" evidence="1">
    <location>
        <begin position="63"/>
        <end position="90"/>
    </location>
</feature>
<evidence type="ECO:0000256" key="1">
    <source>
        <dbReference type="SAM" id="MobiDB-lite"/>
    </source>
</evidence>
<keyword evidence="4" id="KW-1185">Reference proteome</keyword>
<evidence type="ECO:0000313" key="4">
    <source>
        <dbReference type="Proteomes" id="UP000756530"/>
    </source>
</evidence>
<organism evidence="3 4">
    <name type="scientific">Maritimibacter dapengensis</name>
    <dbReference type="NCBI Taxonomy" id="2836868"/>
    <lineage>
        <taxon>Bacteria</taxon>
        <taxon>Pseudomonadati</taxon>
        <taxon>Pseudomonadota</taxon>
        <taxon>Alphaproteobacteria</taxon>
        <taxon>Rhodobacterales</taxon>
        <taxon>Roseobacteraceae</taxon>
        <taxon>Maritimibacter</taxon>
    </lineage>
</organism>
<protein>
    <submittedName>
        <fullName evidence="3">Uncharacterized protein</fullName>
    </submittedName>
</protein>
<evidence type="ECO:0000256" key="2">
    <source>
        <dbReference type="SAM" id="Phobius"/>
    </source>
</evidence>
<dbReference type="EMBL" id="JAHUZE010000001">
    <property type="protein sequence ID" value="MBV7377898.1"/>
    <property type="molecule type" value="Genomic_DNA"/>
</dbReference>
<feature type="transmembrane region" description="Helical" evidence="2">
    <location>
        <begin position="12"/>
        <end position="29"/>
    </location>
</feature>
<name>A0ABS6SZF2_9RHOB</name>
<keyword evidence="2" id="KW-0472">Membrane</keyword>
<comment type="caution">
    <text evidence="3">The sequence shown here is derived from an EMBL/GenBank/DDBJ whole genome shotgun (WGS) entry which is preliminary data.</text>
</comment>